<dbReference type="Gene3D" id="1.10.357.10">
    <property type="entry name" value="Tetracycline Repressor, domain 2"/>
    <property type="match status" value="1"/>
</dbReference>
<name>A0A0R1VQV0_9LACO</name>
<evidence type="ECO:0000259" key="3">
    <source>
        <dbReference type="PROSITE" id="PS50977"/>
    </source>
</evidence>
<dbReference type="GO" id="GO:0003677">
    <property type="term" value="F:DNA binding"/>
    <property type="evidence" value="ECO:0007669"/>
    <property type="project" value="UniProtKB-UniRule"/>
</dbReference>
<protein>
    <recommendedName>
        <fullName evidence="3">HTH tetR-type domain-containing protein</fullName>
    </recommendedName>
</protein>
<proteinExistence type="predicted"/>
<dbReference type="PATRIC" id="fig|1423750.3.peg.2473"/>
<evidence type="ECO:0000256" key="1">
    <source>
        <dbReference type="ARBA" id="ARBA00023125"/>
    </source>
</evidence>
<feature type="DNA-binding region" description="H-T-H motif" evidence="2">
    <location>
        <begin position="13"/>
        <end position="32"/>
    </location>
</feature>
<dbReference type="InterPro" id="IPR050624">
    <property type="entry name" value="HTH-type_Tx_Regulator"/>
</dbReference>
<keyword evidence="5" id="KW-1185">Reference proteome</keyword>
<dbReference type="AlphaFoldDB" id="A0A0R1VQV0"/>
<feature type="domain" description="HTH tetR-type" evidence="3">
    <location>
        <begin position="1"/>
        <end position="50"/>
    </location>
</feature>
<dbReference type="Proteomes" id="UP000051451">
    <property type="component" value="Unassembled WGS sequence"/>
</dbReference>
<gene>
    <name evidence="4" type="ORF">FC89_GL002431</name>
</gene>
<evidence type="ECO:0000313" key="4">
    <source>
        <dbReference type="EMBL" id="KRM04028.1"/>
    </source>
</evidence>
<reference evidence="4 5" key="1">
    <citation type="journal article" date="2015" name="Genome Announc.">
        <title>Expanding the biotechnology potential of lactobacilli through comparative genomics of 213 strains and associated genera.</title>
        <authorList>
            <person name="Sun Z."/>
            <person name="Harris H.M."/>
            <person name="McCann A."/>
            <person name="Guo C."/>
            <person name="Argimon S."/>
            <person name="Zhang W."/>
            <person name="Yang X."/>
            <person name="Jeffery I.B."/>
            <person name="Cooney J.C."/>
            <person name="Kagawa T.F."/>
            <person name="Liu W."/>
            <person name="Song Y."/>
            <person name="Salvetti E."/>
            <person name="Wrobel A."/>
            <person name="Rasinkangas P."/>
            <person name="Parkhill J."/>
            <person name="Rea M.C."/>
            <person name="O'Sullivan O."/>
            <person name="Ritari J."/>
            <person name="Douillard F.P."/>
            <person name="Paul Ross R."/>
            <person name="Yang R."/>
            <person name="Briner A.E."/>
            <person name="Felis G.E."/>
            <person name="de Vos W.M."/>
            <person name="Barrangou R."/>
            <person name="Klaenhammer T.R."/>
            <person name="Caufield P.W."/>
            <person name="Cui Y."/>
            <person name="Zhang H."/>
            <person name="O'Toole P.W."/>
        </authorList>
    </citation>
    <scope>NUCLEOTIDE SEQUENCE [LARGE SCALE GENOMIC DNA]</scope>
    <source>
        <strain evidence="4 5">DSM 18630</strain>
    </source>
</reference>
<accession>A0A0R1VQV0</accession>
<dbReference type="PANTHER" id="PTHR43479:SF11">
    <property type="entry name" value="ACREF_ENVCD OPERON REPRESSOR-RELATED"/>
    <property type="match status" value="1"/>
</dbReference>
<dbReference type="InterPro" id="IPR001647">
    <property type="entry name" value="HTH_TetR"/>
</dbReference>
<evidence type="ECO:0000313" key="5">
    <source>
        <dbReference type="Proteomes" id="UP000051451"/>
    </source>
</evidence>
<dbReference type="Pfam" id="PF00440">
    <property type="entry name" value="TetR_N"/>
    <property type="match status" value="1"/>
</dbReference>
<comment type="caution">
    <text evidence="4">The sequence shown here is derived from an EMBL/GenBank/DDBJ whole genome shotgun (WGS) entry which is preliminary data.</text>
</comment>
<dbReference type="PANTHER" id="PTHR43479">
    <property type="entry name" value="ACREF/ENVCD OPERON REPRESSOR-RELATED"/>
    <property type="match status" value="1"/>
</dbReference>
<dbReference type="PROSITE" id="PS50977">
    <property type="entry name" value="HTH_TETR_2"/>
    <property type="match status" value="1"/>
</dbReference>
<dbReference type="SUPFAM" id="SSF46689">
    <property type="entry name" value="Homeodomain-like"/>
    <property type="match status" value="1"/>
</dbReference>
<keyword evidence="1 2" id="KW-0238">DNA-binding</keyword>
<dbReference type="EMBL" id="AZGB01000030">
    <property type="protein sequence ID" value="KRM04028.1"/>
    <property type="molecule type" value="Genomic_DNA"/>
</dbReference>
<evidence type="ECO:0000256" key="2">
    <source>
        <dbReference type="PROSITE-ProRule" id="PRU00335"/>
    </source>
</evidence>
<organism evidence="4 5">
    <name type="scientific">Liquorilactobacillus ghanensis DSM 18630</name>
    <dbReference type="NCBI Taxonomy" id="1423750"/>
    <lineage>
        <taxon>Bacteria</taxon>
        <taxon>Bacillati</taxon>
        <taxon>Bacillota</taxon>
        <taxon>Bacilli</taxon>
        <taxon>Lactobacillales</taxon>
        <taxon>Lactobacillaceae</taxon>
        <taxon>Liquorilactobacillus</taxon>
    </lineage>
</organism>
<dbReference type="InterPro" id="IPR009057">
    <property type="entry name" value="Homeodomain-like_sf"/>
</dbReference>
<sequence>MDLLQQKDYSQISISEIMRHVHLTRTYFYQFFDSKADLAREAFFVFVADILEYLANAFINQNKVDNRNTLAGVNFFLNHTDQMRLLLSFQTPNFNLVNEFQERIKAIIKKQVQTSSKAPANRIDYFAELFAVSTLTTISWALNQPNITATEIVELIDTCISDGLIKII</sequence>